<dbReference type="NCBIfam" id="TIGR00380">
    <property type="entry name" value="cobal_cbiB"/>
    <property type="match status" value="1"/>
</dbReference>
<dbReference type="PANTHER" id="PTHR34308:SF1">
    <property type="entry name" value="COBALAMIN BIOSYNTHESIS PROTEIN CBIB"/>
    <property type="match status" value="1"/>
</dbReference>
<comment type="function">
    <text evidence="9">Converts cobyric acid to cobinamide by the addition of aminopropanol on the F carboxylic group.</text>
</comment>
<dbReference type="GO" id="GO:0009236">
    <property type="term" value="P:cobalamin biosynthetic process"/>
    <property type="evidence" value="ECO:0007669"/>
    <property type="project" value="UniProtKB-UniRule"/>
</dbReference>
<evidence type="ECO:0000256" key="5">
    <source>
        <dbReference type="ARBA" id="ARBA00022573"/>
    </source>
</evidence>
<name>A0A0S2F741_LYSAN</name>
<feature type="transmembrane region" description="Helical" evidence="9">
    <location>
        <begin position="292"/>
        <end position="309"/>
    </location>
</feature>
<evidence type="ECO:0000256" key="2">
    <source>
        <dbReference type="ARBA" id="ARBA00004953"/>
    </source>
</evidence>
<dbReference type="KEGG" id="lab:LA76x_1222"/>
<dbReference type="STRING" id="84531.LA76x_1222"/>
<dbReference type="EMBL" id="CP011129">
    <property type="protein sequence ID" value="ALN79381.1"/>
    <property type="molecule type" value="Genomic_DNA"/>
</dbReference>
<dbReference type="UniPathway" id="UPA00148"/>
<accession>A0A0S2F741</accession>
<evidence type="ECO:0000256" key="3">
    <source>
        <dbReference type="ARBA" id="ARBA00006263"/>
    </source>
</evidence>
<dbReference type="PATRIC" id="fig|84531.8.peg.1247"/>
<dbReference type="GO" id="GO:0016874">
    <property type="term" value="F:ligase activity"/>
    <property type="evidence" value="ECO:0007669"/>
    <property type="project" value="UniProtKB-KW"/>
</dbReference>
<dbReference type="GO" id="GO:0015420">
    <property type="term" value="F:ABC-type vitamin B12 transporter activity"/>
    <property type="evidence" value="ECO:0007669"/>
    <property type="project" value="UniProtKB-UniRule"/>
</dbReference>
<comment type="pathway">
    <text evidence="2 9">Cofactor biosynthesis; adenosylcobalamin biosynthesis.</text>
</comment>
<sequence>MNPPTLAIAMLSGVLLDRLLGEPRRAHPLVAFGRMARAIEARCYGDHRGRGVMAWAAAVLPASVLAAWLQFELQARSPWLAAAYAAGVLYLTIGLRSLDEHAAPVARTLRDGDLDAARAAVGRIVSRDTAALDAERVAAAATESVLENGNDAVFGALFWFALLGPAGAVMYRLANTLDAMWGYRTPRYERFGWAAARIDDALNWVPARLTAATYAVLGDTATALRCWRRQAPLWDSPNAGPVMAAGAGALRVRLGGAAPYHGVWEQRPALGDGQAPDAQSIVRASALVGRGVLLWLLLTAALAIAHGLVRAPESAELALVRPIDVHFDIHCAPRHSSIATRASCFATGTAQCAIAFDVSVITQSLHFYRHDAVPPTGRRSAHA</sequence>
<dbReference type="Proteomes" id="UP000060787">
    <property type="component" value="Chromosome"/>
</dbReference>
<dbReference type="Pfam" id="PF03186">
    <property type="entry name" value="CobD_Cbib"/>
    <property type="match status" value="1"/>
</dbReference>
<evidence type="ECO:0000256" key="4">
    <source>
        <dbReference type="ARBA" id="ARBA00022475"/>
    </source>
</evidence>
<dbReference type="InterPro" id="IPR004485">
    <property type="entry name" value="Cobalamin_biosynth_CobD/CbiB"/>
</dbReference>
<keyword evidence="11" id="KW-1185">Reference proteome</keyword>
<keyword evidence="5 9" id="KW-0169">Cobalamin biosynthesis</keyword>
<evidence type="ECO:0000256" key="6">
    <source>
        <dbReference type="ARBA" id="ARBA00022692"/>
    </source>
</evidence>
<evidence type="ECO:0000256" key="1">
    <source>
        <dbReference type="ARBA" id="ARBA00004651"/>
    </source>
</evidence>
<evidence type="ECO:0000256" key="8">
    <source>
        <dbReference type="ARBA" id="ARBA00023136"/>
    </source>
</evidence>
<evidence type="ECO:0000256" key="7">
    <source>
        <dbReference type="ARBA" id="ARBA00022989"/>
    </source>
</evidence>
<evidence type="ECO:0000313" key="10">
    <source>
        <dbReference type="EMBL" id="ALN79381.1"/>
    </source>
</evidence>
<keyword evidence="8 9" id="KW-0472">Membrane</keyword>
<evidence type="ECO:0000256" key="9">
    <source>
        <dbReference type="HAMAP-Rule" id="MF_00024"/>
    </source>
</evidence>
<dbReference type="GO" id="GO:0048472">
    <property type="term" value="F:threonine-phosphate decarboxylase activity"/>
    <property type="evidence" value="ECO:0007669"/>
    <property type="project" value="InterPro"/>
</dbReference>
<feature type="transmembrane region" description="Helical" evidence="9">
    <location>
        <begin position="52"/>
        <end position="71"/>
    </location>
</feature>
<gene>
    <name evidence="9 10" type="primary">cobD</name>
    <name evidence="10" type="ORF">LA76x_1222</name>
</gene>
<keyword evidence="7 9" id="KW-1133">Transmembrane helix</keyword>
<protein>
    <recommendedName>
        <fullName evidence="9">Cobalamin biosynthesis protein CobD</fullName>
    </recommendedName>
</protein>
<keyword evidence="6 9" id="KW-0812">Transmembrane</keyword>
<dbReference type="AlphaFoldDB" id="A0A0S2F741"/>
<evidence type="ECO:0000313" key="11">
    <source>
        <dbReference type="Proteomes" id="UP000060787"/>
    </source>
</evidence>
<comment type="similarity">
    <text evidence="3 9">Belongs to the CobD/CbiB family.</text>
</comment>
<comment type="caution">
    <text evidence="9">Lacks conserved residue(s) required for the propagation of feature annotation.</text>
</comment>
<organism evidence="10 11">
    <name type="scientific">Lysobacter antibioticus</name>
    <dbReference type="NCBI Taxonomy" id="84531"/>
    <lineage>
        <taxon>Bacteria</taxon>
        <taxon>Pseudomonadati</taxon>
        <taxon>Pseudomonadota</taxon>
        <taxon>Gammaproteobacteria</taxon>
        <taxon>Lysobacterales</taxon>
        <taxon>Lysobacteraceae</taxon>
        <taxon>Lysobacter</taxon>
    </lineage>
</organism>
<proteinExistence type="inferred from homology"/>
<keyword evidence="4 9" id="KW-1003">Cell membrane</keyword>
<dbReference type="PANTHER" id="PTHR34308">
    <property type="entry name" value="COBALAMIN BIOSYNTHESIS PROTEIN CBIB"/>
    <property type="match status" value="1"/>
</dbReference>
<dbReference type="HAMAP" id="MF_00024">
    <property type="entry name" value="CobD_CbiB"/>
    <property type="match status" value="1"/>
</dbReference>
<dbReference type="GO" id="GO:0005886">
    <property type="term" value="C:plasma membrane"/>
    <property type="evidence" value="ECO:0007669"/>
    <property type="project" value="UniProtKB-SubCell"/>
</dbReference>
<reference evidence="10 11" key="1">
    <citation type="journal article" date="2015" name="BMC Genomics">
        <title>Comparative genomics and metabolic profiling of the genus Lysobacter.</title>
        <authorList>
            <person name="de Bruijn I."/>
            <person name="Cheng X."/>
            <person name="de Jager V."/>
            <person name="Exposito R.G."/>
            <person name="Watrous J."/>
            <person name="Patel N."/>
            <person name="Postma J."/>
            <person name="Dorrestein P.C."/>
            <person name="Kobayashi D."/>
            <person name="Raaijmakers J.M."/>
        </authorList>
    </citation>
    <scope>NUCLEOTIDE SEQUENCE [LARGE SCALE GENOMIC DNA]</scope>
    <source>
        <strain evidence="10 11">76</strain>
    </source>
</reference>
<keyword evidence="10" id="KW-0436">Ligase</keyword>
<feature type="transmembrane region" description="Helical" evidence="9">
    <location>
        <begin position="152"/>
        <end position="174"/>
    </location>
</feature>
<comment type="subcellular location">
    <subcellularLocation>
        <location evidence="1 9">Cell membrane</location>
        <topology evidence="1 9">Multi-pass membrane protein</topology>
    </subcellularLocation>
</comment>